<comment type="caution">
    <text evidence="2">The sequence shown here is derived from an EMBL/GenBank/DDBJ whole genome shotgun (WGS) entry which is preliminary data.</text>
</comment>
<organism evidence="2 3">
    <name type="scientific">Trypanosoma conorhini</name>
    <dbReference type="NCBI Taxonomy" id="83891"/>
    <lineage>
        <taxon>Eukaryota</taxon>
        <taxon>Discoba</taxon>
        <taxon>Euglenozoa</taxon>
        <taxon>Kinetoplastea</taxon>
        <taxon>Metakinetoplastina</taxon>
        <taxon>Trypanosomatida</taxon>
        <taxon>Trypanosomatidae</taxon>
        <taxon>Trypanosoma</taxon>
    </lineage>
</organism>
<feature type="coiled-coil region" evidence="1">
    <location>
        <begin position="101"/>
        <end position="195"/>
    </location>
</feature>
<dbReference type="Proteomes" id="UP000284403">
    <property type="component" value="Unassembled WGS sequence"/>
</dbReference>
<sequence>MPDAAARARAAEAEVEAELVGWVHVANELLLDGARQTLARVEEPSRRAEVQAAYVEGLAALLHSHAATVSAALFAAAAEAAAQAELEEARAAERGRADAAVRELARQKLALEQEVAALQEEARRAAEAVGAARLDADTVQGAVAQERQALESLRAEEARQREEHERCMSAARQELQQAQAEFAAERQRAQAVRQQLRLLAATLAQLRDGDEAAAAAAAAKAEGEGGEEPMAYEEPSESLRQLLEELVEYAAVAQRTQQELQDEAAQLREQLLAAQEPPPRHSGPQPLYQRILPPPAVSPAARTLQSVREQVRELRPQSALTPCGVVNTPRLSNRRQQQHFCGVVRGEAPAASSLGPLYRTPNARLPEEAPSPVTAWRERMAALRAELHDLRREIGS</sequence>
<keyword evidence="1" id="KW-0175">Coiled coil</keyword>
<reference evidence="2 3" key="1">
    <citation type="journal article" date="2018" name="BMC Genomics">
        <title>Genomic comparison of Trypanosoma conorhini and Trypanosoma rangeli to Trypanosoma cruzi strains of high and low virulence.</title>
        <authorList>
            <person name="Bradwell K.R."/>
            <person name="Koparde V.N."/>
            <person name="Matveyev A.V."/>
            <person name="Serrano M.G."/>
            <person name="Alves J.M."/>
            <person name="Parikh H."/>
            <person name="Huang B."/>
            <person name="Lee V."/>
            <person name="Espinosa-Alvarez O."/>
            <person name="Ortiz P.A."/>
            <person name="Costa-Martins A.G."/>
            <person name="Teixeira M.M."/>
            <person name="Buck G.A."/>
        </authorList>
    </citation>
    <scope>NUCLEOTIDE SEQUENCE [LARGE SCALE GENOMIC DNA]</scope>
    <source>
        <strain evidence="2 3">025E</strain>
    </source>
</reference>
<gene>
    <name evidence="2" type="ORF">Tco025E_05496</name>
</gene>
<keyword evidence="3" id="KW-1185">Reference proteome</keyword>
<accession>A0A3R7L3D8</accession>
<dbReference type="OrthoDB" id="249851at2759"/>
<dbReference type="GeneID" id="40319107"/>
<name>A0A3R7L3D8_9TRYP</name>
<evidence type="ECO:0000313" key="2">
    <source>
        <dbReference type="EMBL" id="RNF15525.1"/>
    </source>
</evidence>
<dbReference type="RefSeq" id="XP_029227516.1">
    <property type="nucleotide sequence ID" value="XM_029372390.1"/>
</dbReference>
<dbReference type="AlphaFoldDB" id="A0A3R7L3D8"/>
<evidence type="ECO:0000313" key="3">
    <source>
        <dbReference type="Proteomes" id="UP000284403"/>
    </source>
</evidence>
<dbReference type="EMBL" id="MKKU01000324">
    <property type="protein sequence ID" value="RNF15525.1"/>
    <property type="molecule type" value="Genomic_DNA"/>
</dbReference>
<feature type="coiled-coil region" evidence="1">
    <location>
        <begin position="239"/>
        <end position="270"/>
    </location>
</feature>
<proteinExistence type="predicted"/>
<protein>
    <submittedName>
        <fullName evidence="2">Uncharacterized protein</fullName>
    </submittedName>
</protein>
<evidence type="ECO:0000256" key="1">
    <source>
        <dbReference type="SAM" id="Coils"/>
    </source>
</evidence>